<dbReference type="Proteomes" id="UP000256381">
    <property type="component" value="Unassembled WGS sequence"/>
</dbReference>
<reference evidence="21 35" key="4">
    <citation type="submission" date="2016-04" db="EMBL/GenBank/DDBJ databases">
        <authorList>
            <person name="Bigi M."/>
            <person name="Bigi F."/>
            <person name="Soria M.A."/>
        </authorList>
    </citation>
    <scope>NUCLEOTIDE SEQUENCE [LARGE SCALE GENOMIC DNA]</scope>
    <source>
        <strain evidence="21 35">6548</strain>
    </source>
</reference>
<dbReference type="Proteomes" id="UP000048948">
    <property type="component" value="Unassembled WGS sequence"/>
</dbReference>
<dbReference type="Gene3D" id="3.40.50.300">
    <property type="entry name" value="P-loop containing nucleotide triphosphate hydrolases"/>
    <property type="match status" value="1"/>
</dbReference>
<dbReference type="PANTHER" id="PTHR30134">
    <property type="entry name" value="HYDROGENASE PROTEIN ASSEMBLY PROTEIN, NICKEL CHAPERONE"/>
    <property type="match status" value="1"/>
</dbReference>
<evidence type="ECO:0000256" key="4">
    <source>
        <dbReference type="ARBA" id="ARBA00022741"/>
    </source>
</evidence>
<dbReference type="Proteomes" id="UP000048600">
    <property type="component" value="Unassembled WGS sequence"/>
</dbReference>
<dbReference type="Proteomes" id="UP000045842">
    <property type="component" value="Unassembled WGS sequence"/>
</dbReference>
<keyword evidence="7" id="KW-0342">GTP-binding</keyword>
<evidence type="ECO:0000313" key="26">
    <source>
        <dbReference type="Proteomes" id="UP000045842"/>
    </source>
</evidence>
<dbReference type="GO" id="GO:0051604">
    <property type="term" value="P:protein maturation"/>
    <property type="evidence" value="ECO:0007669"/>
    <property type="project" value="InterPro"/>
</dbReference>
<evidence type="ECO:0000313" key="34">
    <source>
        <dbReference type="Proteomes" id="UP000050164"/>
    </source>
</evidence>
<dbReference type="EMBL" id="CFOE01000147">
    <property type="protein sequence ID" value="CFE39080.1"/>
    <property type="molecule type" value="Genomic_DNA"/>
</dbReference>
<dbReference type="EMBL" id="CSAE01000123">
    <property type="protein sequence ID" value="COV46754.1"/>
    <property type="molecule type" value="Genomic_DNA"/>
</dbReference>
<dbReference type="EMBL" id="CFOH01000087">
    <property type="protein sequence ID" value="CFE47668.1"/>
    <property type="molecule type" value="Genomic_DNA"/>
</dbReference>
<dbReference type="EMBL" id="JAGIZI010000031">
    <property type="protein sequence ID" value="MBP0684781.1"/>
    <property type="molecule type" value="Genomic_DNA"/>
</dbReference>
<dbReference type="Proteomes" id="UP000671119">
    <property type="component" value="Unassembled WGS sequence"/>
</dbReference>
<evidence type="ECO:0000313" key="36">
    <source>
        <dbReference type="Proteomes" id="UP000256381"/>
    </source>
</evidence>
<evidence type="ECO:0000313" key="37">
    <source>
        <dbReference type="Proteomes" id="UP000300237"/>
    </source>
</evidence>
<dbReference type="Proteomes" id="UP000048289">
    <property type="component" value="Unassembled WGS sequence"/>
</dbReference>
<dbReference type="InterPro" id="IPR027417">
    <property type="entry name" value="P-loop_NTPase"/>
</dbReference>
<reference evidence="20 38" key="9">
    <citation type="submission" date="2021-03" db="EMBL/GenBank/DDBJ databases">
        <title>Whole Genome Sequencing of Mycobacterium tuberculosis clinical isolates from Arunachal Pradesh, India.</title>
        <authorList>
            <person name="Singh S."/>
            <person name="Mudliar S.R."/>
            <person name="Kulsum U."/>
            <person name="Rufai S.B."/>
            <person name="Singh P.K."/>
            <person name="Umpo M."/>
            <person name="Nyori M."/>
        </authorList>
    </citation>
    <scope>NUCLEOTIDE SEQUENCE [LARGE SCALE GENOMIC DNA]</scope>
    <source>
        <strain evidence="20 38">OMICS/BPL/0142/20/SP</strain>
    </source>
</reference>
<dbReference type="Proteomes" id="UP000050139">
    <property type="component" value="Unassembled WGS sequence"/>
</dbReference>
<dbReference type="STRING" id="115862.BBG46_14900"/>
<evidence type="ECO:0000256" key="6">
    <source>
        <dbReference type="ARBA" id="ARBA00022833"/>
    </source>
</evidence>
<evidence type="ECO:0000313" key="35">
    <source>
        <dbReference type="Proteomes" id="UP000189452"/>
    </source>
</evidence>
<reference evidence="22" key="7">
    <citation type="submission" date="2018-07" db="EMBL/GenBank/DDBJ databases">
        <authorList>
            <person name="Shah S."/>
            <person name="Brown T."/>
            <person name="Auld S."/>
            <person name="Bratton K."/>
            <person name="Narechania A."/>
            <person name="Mathema B."/>
            <person name="Gandhi N."/>
        </authorList>
    </citation>
    <scope>NUCLEOTIDE SEQUENCE</scope>
    <source>
        <strain evidence="22">32301_S10</strain>
    </source>
</reference>
<dbReference type="GO" id="GO:0005525">
    <property type="term" value="F:GTP binding"/>
    <property type="evidence" value="ECO:0007669"/>
    <property type="project" value="UniProtKB-KW"/>
</dbReference>
<keyword evidence="4" id="KW-0547">Nucleotide-binding</keyword>
<evidence type="ECO:0000313" key="15">
    <source>
        <dbReference type="EMBL" id="CLW26608.1"/>
    </source>
</evidence>
<dbReference type="GO" id="GO:0003924">
    <property type="term" value="F:GTPase activity"/>
    <property type="evidence" value="ECO:0007669"/>
    <property type="project" value="InterPro"/>
</dbReference>
<evidence type="ECO:0000313" key="16">
    <source>
        <dbReference type="EMBL" id="COU90437.1"/>
    </source>
</evidence>
<reference evidence="23 37" key="8">
    <citation type="submission" date="2018-08" db="EMBL/GenBank/DDBJ databases">
        <authorList>
            <person name="Fokvardsen B D."/>
            <person name="Norman A."/>
        </authorList>
    </citation>
    <scope>NUCLEOTIDE SEQUENCE [LARGE SCALE GENOMIC DNA]</scope>
    <source>
        <strain evidence="23 37">DKC2</strain>
    </source>
</reference>
<reference evidence="15 33" key="3">
    <citation type="submission" date="2015-03" db="EMBL/GenBank/DDBJ databases">
        <authorList>
            <consortium name="Pathogen Informatics"/>
            <person name="Murphy D."/>
        </authorList>
    </citation>
    <scope>NUCLEOTIDE SEQUENCE [LARGE SCALE GENOMIC DNA]</scope>
    <source>
        <strain evidence="15 33">0268S</strain>
    </source>
</reference>
<dbReference type="AlphaFoldDB" id="A0A045IFV2"/>
<evidence type="ECO:0000313" key="14">
    <source>
        <dbReference type="EMBL" id="CKS70149.1"/>
    </source>
</evidence>
<evidence type="ECO:0000256" key="3">
    <source>
        <dbReference type="ARBA" id="ARBA00022723"/>
    </source>
</evidence>
<reference evidence="21 35" key="6">
    <citation type="submission" date="2017-02" db="EMBL/GenBank/DDBJ databases">
        <title>Protein polymorphisms may explain contrasting epidemiological fitness of two variants of a multidrug-resistant Mycobacterium tuberculosis strain.</title>
        <authorList>
            <person name="Bigi M.M."/>
            <person name="Lopez B."/>
            <person name="Blanco F.C."/>
            <person name="Sasiain M.C."/>
            <person name="De La Barrera S."/>
            <person name="Ritacco V."/>
            <person name="Bigi F."/>
            <person name="Soria M.A."/>
        </authorList>
    </citation>
    <scope>NUCLEOTIDE SEQUENCE [LARGE SCALE GENOMIC DNA]</scope>
    <source>
        <strain evidence="21 35">6548</strain>
    </source>
</reference>
<evidence type="ECO:0000313" key="17">
    <source>
        <dbReference type="EMBL" id="COV46754.1"/>
    </source>
</evidence>
<keyword evidence="5" id="KW-0378">Hydrolase</keyword>
<dbReference type="Proteomes" id="UP000044938">
    <property type="component" value="Unassembled WGS sequence"/>
</dbReference>
<dbReference type="EMBL" id="LWDQ01000001">
    <property type="protein sequence ID" value="OMH60796.1"/>
    <property type="molecule type" value="Genomic_DNA"/>
</dbReference>
<dbReference type="EMBL" id="CSAJ01000467">
    <property type="protein sequence ID" value="COW70660.1"/>
    <property type="molecule type" value="Genomic_DNA"/>
</dbReference>
<dbReference type="Proteomes" id="UP000189452">
    <property type="component" value="Chromosome"/>
</dbReference>
<organism evidence="16 26">
    <name type="scientific">Mycobacterium tuberculosis</name>
    <dbReference type="NCBI Taxonomy" id="1773"/>
    <lineage>
        <taxon>Bacteria</taxon>
        <taxon>Bacillati</taxon>
        <taxon>Actinomycetota</taxon>
        <taxon>Actinomycetes</taxon>
        <taxon>Mycobacteriales</taxon>
        <taxon>Mycobacteriaceae</taxon>
        <taxon>Mycobacterium</taxon>
        <taxon>Mycobacterium tuberculosis complex</taxon>
    </lineage>
</organism>
<dbReference type="Pfam" id="PF02492">
    <property type="entry name" value="cobW"/>
    <property type="match status" value="1"/>
</dbReference>
<evidence type="ECO:0000313" key="30">
    <source>
        <dbReference type="Proteomes" id="UP000048600"/>
    </source>
</evidence>
<sequence>MLEKIFAENDVRANVNRAAFENNGIRALDLMSSPGSGKTTVLGAALDEHADQFAIGVIEGDITTDLDAANGRGTQVSLLNNQHGFCAECHLDAPMVNRALAGAPDGVRRR</sequence>
<dbReference type="Proteomes" id="UP000046680">
    <property type="component" value="Unassembled WGS sequence"/>
</dbReference>
<dbReference type="SUPFAM" id="SSF52540">
    <property type="entry name" value="P-loop containing nucleoside triphosphate hydrolases"/>
    <property type="match status" value="1"/>
</dbReference>
<reference evidence="17" key="1">
    <citation type="submission" date="2015-03" db="EMBL/GenBank/DDBJ databases">
        <authorList>
            <person name="Murphy D."/>
        </authorList>
    </citation>
    <scope>NUCLEOTIDE SEQUENCE [LARGE SCALE GENOMIC DNA]</scope>
    <source>
        <strain evidence="17">K00500041</strain>
    </source>
</reference>
<evidence type="ECO:0000256" key="5">
    <source>
        <dbReference type="ARBA" id="ARBA00022801"/>
    </source>
</evidence>
<keyword evidence="3" id="KW-0479">Metal-binding</keyword>
<evidence type="ECO:0000313" key="20">
    <source>
        <dbReference type="EMBL" id="MBP0684781.1"/>
    </source>
</evidence>
<keyword evidence="6" id="KW-0862">Zinc</keyword>
<keyword evidence="2" id="KW-0533">Nickel</keyword>
<dbReference type="EMBL" id="CNGE01000093">
    <property type="protein sequence ID" value="CKR84825.1"/>
    <property type="molecule type" value="Genomic_DNA"/>
</dbReference>
<evidence type="ECO:0000313" key="27">
    <source>
        <dbReference type="Proteomes" id="UP000046680"/>
    </source>
</evidence>
<proteinExistence type="inferred from homology"/>
<dbReference type="EMBL" id="CNFU01000448">
    <property type="protein sequence ID" value="CKR85196.1"/>
    <property type="molecule type" value="Genomic_DNA"/>
</dbReference>
<dbReference type="EMBL" id="QTBD01000233">
    <property type="protein sequence ID" value="REQ47965.1"/>
    <property type="molecule type" value="Genomic_DNA"/>
</dbReference>
<name>A0A045IFV2_MYCTX</name>
<evidence type="ECO:0000313" key="29">
    <source>
        <dbReference type="Proteomes" id="UP000048289"/>
    </source>
</evidence>
<dbReference type="InterPro" id="IPR004392">
    <property type="entry name" value="Hyd_mat_HypB"/>
</dbReference>
<dbReference type="EMBL" id="CGCX01000042">
    <property type="protein sequence ID" value="CFR65571.1"/>
    <property type="molecule type" value="Genomic_DNA"/>
</dbReference>
<dbReference type="Proteomes" id="UP000046947">
    <property type="component" value="Unassembled WGS sequence"/>
</dbReference>
<evidence type="ECO:0000313" key="18">
    <source>
        <dbReference type="EMBL" id="COV60539.1"/>
    </source>
</evidence>
<dbReference type="EMBL" id="COPH01000015">
    <property type="protein sequence ID" value="CLW26608.1"/>
    <property type="molecule type" value="Genomic_DNA"/>
</dbReference>
<evidence type="ECO:0000313" key="28">
    <source>
        <dbReference type="Proteomes" id="UP000046947"/>
    </source>
</evidence>
<dbReference type="SMR" id="A0A045IFV2"/>
<evidence type="ECO:0000313" key="12">
    <source>
        <dbReference type="EMBL" id="CKR84825.1"/>
    </source>
</evidence>
<evidence type="ECO:0000313" key="10">
    <source>
        <dbReference type="EMBL" id="CFE47668.1"/>
    </source>
</evidence>
<evidence type="ECO:0000313" key="33">
    <source>
        <dbReference type="Proteomes" id="UP000050139"/>
    </source>
</evidence>
<evidence type="ECO:0000313" key="19">
    <source>
        <dbReference type="EMBL" id="COW70660.1"/>
    </source>
</evidence>
<protein>
    <submittedName>
        <fullName evidence="20">Hydrogenase nickel incorporation protein HypB</fullName>
    </submittedName>
    <submittedName>
        <fullName evidence="21">Hydrogenase/urease nickel incorporation protein HypB</fullName>
    </submittedName>
    <submittedName>
        <fullName evidence="16">Truncated hydrogenase nickel incorporation protein</fullName>
    </submittedName>
</protein>
<evidence type="ECO:0000259" key="8">
    <source>
        <dbReference type="Pfam" id="PF02492"/>
    </source>
</evidence>
<dbReference type="EMBL" id="CNFT01001002">
    <property type="protein sequence ID" value="CKS70149.1"/>
    <property type="molecule type" value="Genomic_DNA"/>
</dbReference>
<dbReference type="EMBL" id="LR027516">
    <property type="protein sequence ID" value="VCU51138.1"/>
    <property type="molecule type" value="Genomic_DNA"/>
</dbReference>
<evidence type="ECO:0000313" key="23">
    <source>
        <dbReference type="EMBL" id="VCU51138.1"/>
    </source>
</evidence>
<evidence type="ECO:0000313" key="32">
    <source>
        <dbReference type="Proteomes" id="UP000049023"/>
    </source>
</evidence>
<dbReference type="Proteomes" id="UP000300237">
    <property type="component" value="Chromosome"/>
</dbReference>
<evidence type="ECO:0000313" key="31">
    <source>
        <dbReference type="Proteomes" id="UP000048948"/>
    </source>
</evidence>
<accession>A0A045IFV2</accession>
<dbReference type="GO" id="GO:0008270">
    <property type="term" value="F:zinc ion binding"/>
    <property type="evidence" value="ECO:0007669"/>
    <property type="project" value="TreeGrafter"/>
</dbReference>
<evidence type="ECO:0000313" key="22">
    <source>
        <dbReference type="EMBL" id="REQ47965.1"/>
    </source>
</evidence>
<dbReference type="InterPro" id="IPR003495">
    <property type="entry name" value="CobW/HypB/UreG_nucleotide-bd"/>
</dbReference>
<dbReference type="PANTHER" id="PTHR30134:SF2">
    <property type="entry name" value="HYDROGENASE MATURATION FACTOR HYPB"/>
    <property type="match status" value="1"/>
</dbReference>
<dbReference type="PATRIC" id="fig|1773.211.peg.1722"/>
<evidence type="ECO:0000313" key="11">
    <source>
        <dbReference type="EMBL" id="CFR65571.1"/>
    </source>
</evidence>
<gene>
    <name evidence="16" type="primary">hypB_2</name>
    <name evidence="21" type="synonym">hypB_1</name>
    <name evidence="21" type="ORF">A4S10_02981</name>
    <name evidence="23" type="ORF">DKC2_3040</name>
    <name evidence="22" type="ORF">DSJ38_20990</name>
    <name evidence="11" type="ORF">ERS007657_00214</name>
    <name evidence="16" type="ORF">ERS007679_00609</name>
    <name evidence="9" type="ORF">ERS007681_01452</name>
    <name evidence="10" type="ORF">ERS007688_00824</name>
    <name evidence="17" type="ORF">ERS007703_01450</name>
    <name evidence="19" type="ORF">ERS007720_03123</name>
    <name evidence="18" type="ORF">ERS007741_00271</name>
    <name evidence="12" type="ORF">ERS027646_00797</name>
    <name evidence="14" type="ORF">ERS027659_03457</name>
    <name evidence="13" type="ORF">ERS027661_02214</name>
    <name evidence="15" type="ORF">ERS094118_02230</name>
    <name evidence="20" type="ORF">J8J21_17010</name>
</gene>
<reference evidence="22 36" key="5">
    <citation type="journal article" date="2017" name="N. Engl. J. Med.">
        <title>Transmission of Extensively Drug-Resistant Tuberculosis in South Africa.</title>
        <authorList>
            <person name="Shah N.S."/>
            <person name="Auld S.C."/>
            <person name="Brust J.C."/>
            <person name="Mathema B."/>
            <person name="Ismail N."/>
            <person name="Moodley P."/>
            <person name="Mlisana K."/>
            <person name="Allana S."/>
            <person name="Campbell A."/>
            <person name="Mthiyane T."/>
            <person name="Morris N."/>
            <person name="Mpangase P."/>
            <person name="van der Meulen H."/>
            <person name="Omar S.V."/>
            <person name="Brown T.S."/>
            <person name="Narechania A."/>
            <person name="Shaskina E."/>
            <person name="Kapwata T."/>
            <person name="Kreiswirth B."/>
            <person name="Gandhi N.R."/>
        </authorList>
    </citation>
    <scope>NUCLEOTIDE SEQUENCE [LARGE SCALE GENOMIC DNA]</scope>
    <source>
        <strain evidence="22 36">32301_S10</strain>
    </source>
</reference>
<feature type="domain" description="CobW/HypB/UreG nucleotide-binding" evidence="8">
    <location>
        <begin position="31"/>
        <end position="90"/>
    </location>
</feature>
<dbReference type="Proteomes" id="UP000050164">
    <property type="component" value="Unassembled WGS sequence"/>
</dbReference>
<dbReference type="EMBL" id="CHKL01000014">
    <property type="protein sequence ID" value="COV60539.1"/>
    <property type="molecule type" value="Genomic_DNA"/>
</dbReference>
<reference evidence="24 25" key="2">
    <citation type="submission" date="2015-03" db="EMBL/GenBank/DDBJ databases">
        <authorList>
            <consortium name="Pathogen Informatics"/>
        </authorList>
    </citation>
    <scope>NUCLEOTIDE SEQUENCE [LARGE SCALE GENOMIC DNA]</scope>
    <source>
        <strain evidence="12 31">Bir 172</strain>
        <strain evidence="14 34">Bir 185</strain>
        <strain evidence="13 32">Bir 187</strain>
        <strain evidence="11 27">C09601061</strain>
        <strain evidence="16 26">G09801536</strain>
        <strain evidence="9 29">G09901357</strain>
        <strain evidence="10 28">H09601792</strain>
        <strain evidence="24">K00500041</strain>
        <strain evidence="19 25">M09401471</strain>
        <strain evidence="18 30">P00601463</strain>
    </source>
</reference>
<evidence type="ECO:0000313" key="24">
    <source>
        <dbReference type="Proteomes" id="UP000038802"/>
    </source>
</evidence>
<dbReference type="GO" id="GO:0016151">
    <property type="term" value="F:nickel cation binding"/>
    <property type="evidence" value="ECO:0007669"/>
    <property type="project" value="InterPro"/>
</dbReference>
<evidence type="ECO:0000256" key="7">
    <source>
        <dbReference type="ARBA" id="ARBA00023134"/>
    </source>
</evidence>
<evidence type="ECO:0000256" key="2">
    <source>
        <dbReference type="ARBA" id="ARBA00022596"/>
    </source>
</evidence>
<evidence type="ECO:0000313" key="13">
    <source>
        <dbReference type="EMBL" id="CKR85196.1"/>
    </source>
</evidence>
<dbReference type="EMBL" id="CSAD01000049">
    <property type="protein sequence ID" value="COU90437.1"/>
    <property type="molecule type" value="Genomic_DNA"/>
</dbReference>
<dbReference type="GeneID" id="77383582"/>
<dbReference type="RefSeq" id="WP_003414562.1">
    <property type="nucleotide sequence ID" value="NZ_AP017901.1"/>
</dbReference>
<comment type="similarity">
    <text evidence="1">Belongs to the SIMIBI class G3E GTPase family. HypB/HupM subfamily.</text>
</comment>
<evidence type="ECO:0000313" key="25">
    <source>
        <dbReference type="Proteomes" id="UP000044938"/>
    </source>
</evidence>
<evidence type="ECO:0000313" key="9">
    <source>
        <dbReference type="EMBL" id="CFE39080.1"/>
    </source>
</evidence>
<evidence type="ECO:0000313" key="38">
    <source>
        <dbReference type="Proteomes" id="UP000671119"/>
    </source>
</evidence>
<evidence type="ECO:0000313" key="21">
    <source>
        <dbReference type="EMBL" id="OMH60796.1"/>
    </source>
</evidence>
<dbReference type="Proteomes" id="UP000038802">
    <property type="component" value="Unassembled WGS sequence"/>
</dbReference>
<dbReference type="Proteomes" id="UP000049023">
    <property type="component" value="Unassembled WGS sequence"/>
</dbReference>
<evidence type="ECO:0000256" key="1">
    <source>
        <dbReference type="ARBA" id="ARBA00006211"/>
    </source>
</evidence>